<dbReference type="EMBL" id="SDEE01000307">
    <property type="protein sequence ID" value="RXW17868.1"/>
    <property type="molecule type" value="Genomic_DNA"/>
</dbReference>
<feature type="region of interest" description="Disordered" evidence="2">
    <location>
        <begin position="70"/>
        <end position="106"/>
    </location>
</feature>
<protein>
    <recommendedName>
        <fullName evidence="7">Mucoidy inhibitor A</fullName>
    </recommendedName>
</protein>
<name>A0A4V1Q3A1_9AGAR</name>
<dbReference type="STRING" id="2316362.A0A4V1Q3A1"/>
<dbReference type="Proteomes" id="UP000290288">
    <property type="component" value="Unassembled WGS sequence"/>
</dbReference>
<dbReference type="InterPro" id="IPR025554">
    <property type="entry name" value="DUF4140"/>
</dbReference>
<feature type="domain" description="DUF4140" evidence="4">
    <location>
        <begin position="29"/>
        <end position="128"/>
    </location>
</feature>
<dbReference type="InterPro" id="IPR011935">
    <property type="entry name" value="CHP02231"/>
</dbReference>
<accession>A0A4V1Q3A1</accession>
<dbReference type="PANTHER" id="PTHR31005:SF8">
    <property type="entry name" value="DUF4139 DOMAIN-CONTAINING PROTEIN"/>
    <property type="match status" value="1"/>
</dbReference>
<evidence type="ECO:0008006" key="7">
    <source>
        <dbReference type="Google" id="ProtNLM"/>
    </source>
</evidence>
<evidence type="ECO:0000256" key="2">
    <source>
        <dbReference type="SAM" id="MobiDB-lite"/>
    </source>
</evidence>
<dbReference type="PANTHER" id="PTHR31005">
    <property type="entry name" value="DUF4139 DOMAIN-CONTAINING PROTEIN"/>
    <property type="match status" value="1"/>
</dbReference>
<reference evidence="5 6" key="1">
    <citation type="submission" date="2019-01" db="EMBL/GenBank/DDBJ databases">
        <title>Draft genome sequence of Psathyrella aberdarensis IHI B618.</title>
        <authorList>
            <person name="Buettner E."/>
            <person name="Kellner H."/>
        </authorList>
    </citation>
    <scope>NUCLEOTIDE SEQUENCE [LARGE SCALE GENOMIC DNA]</scope>
    <source>
        <strain evidence="5 6">IHI B618</strain>
    </source>
</reference>
<dbReference type="Pfam" id="PF13600">
    <property type="entry name" value="DUF4140"/>
    <property type="match status" value="1"/>
</dbReference>
<keyword evidence="6" id="KW-1185">Reference proteome</keyword>
<comment type="caution">
    <text evidence="5">The sequence shown here is derived from an EMBL/GenBank/DDBJ whole genome shotgun (WGS) entry which is preliminary data.</text>
</comment>
<gene>
    <name evidence="5" type="ORF">EST38_g7973</name>
</gene>
<feature type="domain" description="DUF4139" evidence="3">
    <location>
        <begin position="212"/>
        <end position="502"/>
    </location>
</feature>
<sequence>MATTSANPPPFEQHTVQLESAVDSKITGVSVYSDRAEVSRAFRFPVRTGQNQVIISGLPRALNHDSLRVEGKGSGTIQDVTISQAKPPPRKSKSSPELKRLQSNKTDIEQSMQRIVQAQTSLKKYLESLSSQQTPSNKLAEIISDYDTIMGDLQRKMNRLLDELEEVEASIAVEELRPQATTEEQKKWDSNLSLKVTVGIFASVDGDVELGLIYAANRTSWTARYDIRVDTQTKEEAVSLVYKASITQWSGEDWTDIPLTLETATPSFDKTLPNLNPWTIGIYRPPPPVMYADSRLKFRAAARVPQLDSYSHVYTDSFAAPPPPPLPEMSIQTSAITSKGGVSATFAVPGLITIPSDGAVHGVTIATLQLDAKMSWVSIPKKDTKTYLSAKIKNASEYTLLSGPANVYVDGSFISRSTIPGVSPEEKFDCALGLDPAIRITYHPLSKKLSQSGLLSKSDVYLYTQRITVHNTKPTLVETIKIIDQIPVSEDSIINVKLLSPALQLPSYNATPAATSNDGGSVKSGKTGGLLGSLGSGSSNSTSGNSEKALKAVAKSVKVTSGVVAQWDRPGSDAASATDEGLDSEPVDFTALGKDGKINWLCSVAAQTKTSLTLQWEVNAPVNTNIFGI</sequence>
<organism evidence="5 6">
    <name type="scientific">Candolleomyces aberdarensis</name>
    <dbReference type="NCBI Taxonomy" id="2316362"/>
    <lineage>
        <taxon>Eukaryota</taxon>
        <taxon>Fungi</taxon>
        <taxon>Dikarya</taxon>
        <taxon>Basidiomycota</taxon>
        <taxon>Agaricomycotina</taxon>
        <taxon>Agaricomycetes</taxon>
        <taxon>Agaricomycetidae</taxon>
        <taxon>Agaricales</taxon>
        <taxon>Agaricineae</taxon>
        <taxon>Psathyrellaceae</taxon>
        <taxon>Candolleomyces</taxon>
    </lineage>
</organism>
<evidence type="ECO:0000256" key="1">
    <source>
        <dbReference type="SAM" id="Coils"/>
    </source>
</evidence>
<dbReference type="Pfam" id="PF13598">
    <property type="entry name" value="DUF4139"/>
    <property type="match status" value="1"/>
</dbReference>
<proteinExistence type="predicted"/>
<dbReference type="NCBIfam" id="TIGR02231">
    <property type="entry name" value="mucoidy inhibitor MuiA family protein"/>
    <property type="match status" value="1"/>
</dbReference>
<dbReference type="AlphaFoldDB" id="A0A4V1Q3A1"/>
<dbReference type="OrthoDB" id="10068793at2759"/>
<dbReference type="InterPro" id="IPR037291">
    <property type="entry name" value="DUF4139"/>
</dbReference>
<evidence type="ECO:0000313" key="6">
    <source>
        <dbReference type="Proteomes" id="UP000290288"/>
    </source>
</evidence>
<evidence type="ECO:0000259" key="4">
    <source>
        <dbReference type="Pfam" id="PF13600"/>
    </source>
</evidence>
<keyword evidence="1" id="KW-0175">Coiled coil</keyword>
<feature type="coiled-coil region" evidence="1">
    <location>
        <begin position="150"/>
        <end position="177"/>
    </location>
</feature>
<feature type="compositionally biased region" description="Polar residues" evidence="2">
    <location>
        <begin position="75"/>
        <end position="84"/>
    </location>
</feature>
<evidence type="ECO:0000259" key="3">
    <source>
        <dbReference type="Pfam" id="PF13598"/>
    </source>
</evidence>
<evidence type="ECO:0000313" key="5">
    <source>
        <dbReference type="EMBL" id="RXW17868.1"/>
    </source>
</evidence>